<dbReference type="EMBL" id="WUWG01000007">
    <property type="protein sequence ID" value="MXU66684.1"/>
    <property type="molecule type" value="Genomic_DNA"/>
</dbReference>
<dbReference type="SUPFAM" id="SSF46785">
    <property type="entry name" value="Winged helix' DNA-binding domain"/>
    <property type="match status" value="1"/>
</dbReference>
<dbReference type="SUPFAM" id="SSF53850">
    <property type="entry name" value="Periplasmic binding protein-like II"/>
    <property type="match status" value="1"/>
</dbReference>
<dbReference type="Gene3D" id="3.40.190.10">
    <property type="entry name" value="Periplasmic binding protein-like II"/>
    <property type="match status" value="2"/>
</dbReference>
<name>A0A6B0U0D3_9RHOB</name>
<keyword evidence="2" id="KW-0805">Transcription regulation</keyword>
<dbReference type="Pfam" id="PF00126">
    <property type="entry name" value="HTH_1"/>
    <property type="match status" value="1"/>
</dbReference>
<evidence type="ECO:0000256" key="4">
    <source>
        <dbReference type="ARBA" id="ARBA00023163"/>
    </source>
</evidence>
<dbReference type="InterPro" id="IPR036388">
    <property type="entry name" value="WH-like_DNA-bd_sf"/>
</dbReference>
<keyword evidence="7" id="KW-1185">Reference proteome</keyword>
<dbReference type="AlphaFoldDB" id="A0A6B0U0D3"/>
<proteinExistence type="inferred from homology"/>
<accession>A0A6B0U0D3</accession>
<gene>
    <name evidence="6" type="ORF">GSH16_14640</name>
</gene>
<comment type="caution">
    <text evidence="6">The sequence shown here is derived from an EMBL/GenBank/DDBJ whole genome shotgun (WGS) entry which is preliminary data.</text>
</comment>
<evidence type="ECO:0000313" key="6">
    <source>
        <dbReference type="EMBL" id="MXU66684.1"/>
    </source>
</evidence>
<dbReference type="Proteomes" id="UP000436016">
    <property type="component" value="Unassembled WGS sequence"/>
</dbReference>
<dbReference type="PANTHER" id="PTHR30419:SF8">
    <property type="entry name" value="NITROGEN ASSIMILATION TRANSCRIPTIONAL ACTIVATOR-RELATED"/>
    <property type="match status" value="1"/>
</dbReference>
<dbReference type="InterPro" id="IPR050950">
    <property type="entry name" value="HTH-type_LysR_regulators"/>
</dbReference>
<keyword evidence="3" id="KW-0238">DNA-binding</keyword>
<dbReference type="InterPro" id="IPR000847">
    <property type="entry name" value="LysR_HTH_N"/>
</dbReference>
<protein>
    <submittedName>
        <fullName evidence="6">LysR family transcriptional regulator</fullName>
    </submittedName>
</protein>
<evidence type="ECO:0000313" key="7">
    <source>
        <dbReference type="Proteomes" id="UP000436016"/>
    </source>
</evidence>
<keyword evidence="4" id="KW-0804">Transcription</keyword>
<dbReference type="InterPro" id="IPR005119">
    <property type="entry name" value="LysR_subst-bd"/>
</dbReference>
<evidence type="ECO:0000256" key="3">
    <source>
        <dbReference type="ARBA" id="ARBA00023125"/>
    </source>
</evidence>
<evidence type="ECO:0000256" key="1">
    <source>
        <dbReference type="ARBA" id="ARBA00009437"/>
    </source>
</evidence>
<sequence>MDAPLNLKLSHFRLMAALSDKGRLGLAAREIGVTQPAASRLLAEAEQIVGSKLAVRHARGMDLTLTGRALARRSHNILVEMADMSEELRSLGRGYGGVARIGAVTGAALGYVVPALRQLRAAASKVELQLDVAPSEQLLRGLESGRLDIMLGRLPPDADPADFILHRARPERVELLVRDAHPLSGRASIGLEELSEFDWVLTPRAIPIRGAVESAFQAAGVPLPHCSITTSSLLAVIALLDRSTAIAPVAGEVATLLTKVAPTGLRRLPLREEITVSPYSVITMRERRLTPLAARLRNLVVEELRSPDTGG</sequence>
<dbReference type="RefSeq" id="WP_160856348.1">
    <property type="nucleotide sequence ID" value="NZ_WUWG01000007.1"/>
</dbReference>
<dbReference type="PROSITE" id="PS50931">
    <property type="entry name" value="HTH_LYSR"/>
    <property type="match status" value="1"/>
</dbReference>
<evidence type="ECO:0000256" key="2">
    <source>
        <dbReference type="ARBA" id="ARBA00023015"/>
    </source>
</evidence>
<dbReference type="GO" id="GO:0003700">
    <property type="term" value="F:DNA-binding transcription factor activity"/>
    <property type="evidence" value="ECO:0007669"/>
    <property type="project" value="InterPro"/>
</dbReference>
<comment type="similarity">
    <text evidence="1">Belongs to the LysR transcriptional regulatory family.</text>
</comment>
<evidence type="ECO:0000259" key="5">
    <source>
        <dbReference type="PROSITE" id="PS50931"/>
    </source>
</evidence>
<dbReference type="GO" id="GO:0003677">
    <property type="term" value="F:DNA binding"/>
    <property type="evidence" value="ECO:0007669"/>
    <property type="project" value="UniProtKB-KW"/>
</dbReference>
<organism evidence="6 7">
    <name type="scientific">Oceanomicrobium pacificus</name>
    <dbReference type="NCBI Taxonomy" id="2692916"/>
    <lineage>
        <taxon>Bacteria</taxon>
        <taxon>Pseudomonadati</taxon>
        <taxon>Pseudomonadota</taxon>
        <taxon>Alphaproteobacteria</taxon>
        <taxon>Rhodobacterales</taxon>
        <taxon>Paracoccaceae</taxon>
        <taxon>Oceanomicrobium</taxon>
    </lineage>
</organism>
<feature type="domain" description="HTH lysR-type" evidence="5">
    <location>
        <begin position="7"/>
        <end position="64"/>
    </location>
</feature>
<dbReference type="GO" id="GO:0005829">
    <property type="term" value="C:cytosol"/>
    <property type="evidence" value="ECO:0007669"/>
    <property type="project" value="TreeGrafter"/>
</dbReference>
<dbReference type="PANTHER" id="PTHR30419">
    <property type="entry name" value="HTH-TYPE TRANSCRIPTIONAL REGULATOR YBHD"/>
    <property type="match status" value="1"/>
</dbReference>
<reference evidence="6 7" key="1">
    <citation type="submission" date="2019-12" db="EMBL/GenBank/DDBJ databases">
        <title>Strain KN286 was isolated from seawater, which was collected from Caroline Seamount in the tropical western Pacific.</title>
        <authorList>
            <person name="Wang Q."/>
        </authorList>
    </citation>
    <scope>NUCLEOTIDE SEQUENCE [LARGE SCALE GENOMIC DNA]</scope>
    <source>
        <strain evidence="6 7">KN286</strain>
    </source>
</reference>
<dbReference type="InterPro" id="IPR036390">
    <property type="entry name" value="WH_DNA-bd_sf"/>
</dbReference>
<dbReference type="Gene3D" id="1.10.10.10">
    <property type="entry name" value="Winged helix-like DNA-binding domain superfamily/Winged helix DNA-binding domain"/>
    <property type="match status" value="1"/>
</dbReference>
<dbReference type="Pfam" id="PF03466">
    <property type="entry name" value="LysR_substrate"/>
    <property type="match status" value="1"/>
</dbReference>